<keyword evidence="5 9" id="KW-0812">Transmembrane</keyword>
<accession>A0ABX5SKW6</accession>
<dbReference type="Gene3D" id="1.10.1760.20">
    <property type="match status" value="1"/>
</dbReference>
<evidence type="ECO:0000313" key="10">
    <source>
        <dbReference type="EMBL" id="QBR48001.1"/>
    </source>
</evidence>
<organism evidence="10 11">
    <name type="scientific">Leuconostoc kimchii</name>
    <dbReference type="NCBI Taxonomy" id="136609"/>
    <lineage>
        <taxon>Bacteria</taxon>
        <taxon>Bacillati</taxon>
        <taxon>Bacillota</taxon>
        <taxon>Bacilli</taxon>
        <taxon>Lactobacillales</taxon>
        <taxon>Lactobacillaceae</taxon>
        <taxon>Leuconostoc</taxon>
    </lineage>
</organism>
<evidence type="ECO:0000256" key="9">
    <source>
        <dbReference type="SAM" id="Phobius"/>
    </source>
</evidence>
<dbReference type="RefSeq" id="WP_013103715.1">
    <property type="nucleotide sequence ID" value="NZ_CP037939.1"/>
</dbReference>
<dbReference type="PANTHER" id="PTHR34295:SF4">
    <property type="entry name" value="BIOTIN TRANSPORTER BIOY-RELATED"/>
    <property type="match status" value="1"/>
</dbReference>
<keyword evidence="4 8" id="KW-1003">Cell membrane</keyword>
<dbReference type="Pfam" id="PF02632">
    <property type="entry name" value="BioY"/>
    <property type="match status" value="1"/>
</dbReference>
<keyword evidence="7 8" id="KW-0472">Membrane</keyword>
<gene>
    <name evidence="10" type="ORF">EW139_07620</name>
</gene>
<dbReference type="PIRSF" id="PIRSF016661">
    <property type="entry name" value="BioY"/>
    <property type="match status" value="1"/>
</dbReference>
<evidence type="ECO:0000256" key="6">
    <source>
        <dbReference type="ARBA" id="ARBA00022989"/>
    </source>
</evidence>
<feature type="transmembrane region" description="Helical" evidence="9">
    <location>
        <begin position="147"/>
        <end position="171"/>
    </location>
</feature>
<evidence type="ECO:0000256" key="8">
    <source>
        <dbReference type="PIRNR" id="PIRNR016661"/>
    </source>
</evidence>
<evidence type="ECO:0000256" key="5">
    <source>
        <dbReference type="ARBA" id="ARBA00022692"/>
    </source>
</evidence>
<keyword evidence="3 8" id="KW-0813">Transport</keyword>
<feature type="transmembrane region" description="Helical" evidence="9">
    <location>
        <begin position="112"/>
        <end position="135"/>
    </location>
</feature>
<keyword evidence="6 9" id="KW-1133">Transmembrane helix</keyword>
<feature type="transmembrane region" description="Helical" evidence="9">
    <location>
        <begin position="78"/>
        <end position="100"/>
    </location>
</feature>
<comment type="subcellular location">
    <subcellularLocation>
        <location evidence="1 8">Cell membrane</location>
        <topology evidence="1 8">Multi-pass membrane protein</topology>
    </subcellularLocation>
</comment>
<reference evidence="10 11" key="1">
    <citation type="submission" date="2019-03" db="EMBL/GenBank/DDBJ databases">
        <title>Complete Genome Sequence of Leuconostoc kimchii strain NKJ218 Isolated from Homemade Kimchi.</title>
        <authorList>
            <person name="Jung J.Y."/>
            <person name="Jin H.M."/>
            <person name="Jung J.-W."/>
            <person name="Lee S.-Y."/>
            <person name="Ryu B.-G."/>
            <person name="Han S.-S."/>
            <person name="Kang H.K."/>
            <person name="Choi H.W."/>
            <person name="Chung E.J."/>
            <person name="Choi K.-M."/>
        </authorList>
    </citation>
    <scope>NUCLEOTIDE SEQUENCE [LARGE SCALE GENOMIC DNA]</scope>
    <source>
        <strain evidence="10 11">NKJ218</strain>
    </source>
</reference>
<comment type="similarity">
    <text evidence="2 8">Belongs to the BioY family.</text>
</comment>
<feature type="transmembrane region" description="Helical" evidence="9">
    <location>
        <begin position="46"/>
        <end position="66"/>
    </location>
</feature>
<sequence length="181" mass="19417">MKTKKLTFTVAIIAILIVMAYVPVIPIGVVPITIQNIGIMLAGAILGWRHGFLAIIAWLLLAMLGLPVLTGGSGGLPHFFGATAGYLWAYPFAALLIGLGMSMLDKFNATNFVTILLTILLFGVIFIDVSGAVGLNIVTHMPLSKALFMQLAFIPGDAIKAVLATIITLTLRRRFSMLRHV</sequence>
<evidence type="ECO:0000256" key="2">
    <source>
        <dbReference type="ARBA" id="ARBA00010692"/>
    </source>
</evidence>
<protein>
    <recommendedName>
        <fullName evidence="8">Biotin transporter</fullName>
    </recommendedName>
</protein>
<dbReference type="EMBL" id="CP037939">
    <property type="protein sequence ID" value="QBR48001.1"/>
    <property type="molecule type" value="Genomic_DNA"/>
</dbReference>
<keyword evidence="11" id="KW-1185">Reference proteome</keyword>
<evidence type="ECO:0000256" key="3">
    <source>
        <dbReference type="ARBA" id="ARBA00022448"/>
    </source>
</evidence>
<dbReference type="InterPro" id="IPR003784">
    <property type="entry name" value="BioY"/>
</dbReference>
<evidence type="ECO:0000256" key="4">
    <source>
        <dbReference type="ARBA" id="ARBA00022475"/>
    </source>
</evidence>
<evidence type="ECO:0000313" key="11">
    <source>
        <dbReference type="Proteomes" id="UP000295756"/>
    </source>
</evidence>
<feature type="transmembrane region" description="Helical" evidence="9">
    <location>
        <begin position="6"/>
        <end position="34"/>
    </location>
</feature>
<name>A0ABX5SKW6_9LACO</name>
<evidence type="ECO:0000256" key="1">
    <source>
        <dbReference type="ARBA" id="ARBA00004651"/>
    </source>
</evidence>
<dbReference type="Proteomes" id="UP000295756">
    <property type="component" value="Chromosome"/>
</dbReference>
<dbReference type="PANTHER" id="PTHR34295">
    <property type="entry name" value="BIOTIN TRANSPORTER BIOY"/>
    <property type="match status" value="1"/>
</dbReference>
<evidence type="ECO:0000256" key="7">
    <source>
        <dbReference type="ARBA" id="ARBA00023136"/>
    </source>
</evidence>
<proteinExistence type="inferred from homology"/>